<dbReference type="Proteomes" id="UP000289708">
    <property type="component" value="Unassembled WGS sequence"/>
</dbReference>
<keyword evidence="5" id="KW-1185">Reference proteome</keyword>
<dbReference type="GO" id="GO:0000160">
    <property type="term" value="P:phosphorelay signal transduction system"/>
    <property type="evidence" value="ECO:0007669"/>
    <property type="project" value="InterPro"/>
</dbReference>
<dbReference type="PANTHER" id="PTHR44591:SF21">
    <property type="entry name" value="TWO-COMPONENT RESPONSE REGULATOR"/>
    <property type="match status" value="1"/>
</dbReference>
<dbReference type="SMART" id="SM00448">
    <property type="entry name" value="REC"/>
    <property type="match status" value="1"/>
</dbReference>
<dbReference type="RefSeq" id="WP_128778987.1">
    <property type="nucleotide sequence ID" value="NZ_RYFI01000022.1"/>
</dbReference>
<protein>
    <submittedName>
        <fullName evidence="4">Response regulator</fullName>
    </submittedName>
</protein>
<evidence type="ECO:0000313" key="5">
    <source>
        <dbReference type="Proteomes" id="UP000289708"/>
    </source>
</evidence>
<dbReference type="InterPro" id="IPR050595">
    <property type="entry name" value="Bact_response_regulator"/>
</dbReference>
<feature type="modified residue" description="4-aspartylphosphate" evidence="2">
    <location>
        <position position="54"/>
    </location>
</feature>
<comment type="caution">
    <text evidence="4">The sequence shown here is derived from an EMBL/GenBank/DDBJ whole genome shotgun (WGS) entry which is preliminary data.</text>
</comment>
<keyword evidence="1 2" id="KW-0597">Phosphoprotein</keyword>
<dbReference type="InterPro" id="IPR011006">
    <property type="entry name" value="CheY-like_superfamily"/>
</dbReference>
<dbReference type="EMBL" id="RYFI01000022">
    <property type="protein sequence ID" value="RXF69221.1"/>
    <property type="molecule type" value="Genomic_DNA"/>
</dbReference>
<dbReference type="InterPro" id="IPR001789">
    <property type="entry name" value="Sig_transdc_resp-reg_receiver"/>
</dbReference>
<evidence type="ECO:0000313" key="4">
    <source>
        <dbReference type="EMBL" id="RXF69221.1"/>
    </source>
</evidence>
<gene>
    <name evidence="4" type="ORF">EK403_18720</name>
</gene>
<name>A0A4Q0M7Z0_9HYPH</name>
<dbReference type="Gene3D" id="3.40.50.2300">
    <property type="match status" value="1"/>
</dbReference>
<feature type="domain" description="Response regulatory" evidence="3">
    <location>
        <begin position="4"/>
        <end position="117"/>
    </location>
</feature>
<reference evidence="4 5" key="1">
    <citation type="submission" date="2018-12" db="EMBL/GenBank/DDBJ databases">
        <title>bacterium Hansschlegelia zhihuaiae S113.</title>
        <authorList>
            <person name="He J."/>
        </authorList>
    </citation>
    <scope>NUCLEOTIDE SEQUENCE [LARGE SCALE GENOMIC DNA]</scope>
    <source>
        <strain evidence="4 5">S 113</strain>
    </source>
</reference>
<evidence type="ECO:0000256" key="1">
    <source>
        <dbReference type="ARBA" id="ARBA00022553"/>
    </source>
</evidence>
<dbReference type="Pfam" id="PF00072">
    <property type="entry name" value="Response_reg"/>
    <property type="match status" value="1"/>
</dbReference>
<evidence type="ECO:0000259" key="3">
    <source>
        <dbReference type="PROSITE" id="PS50110"/>
    </source>
</evidence>
<sequence length="122" mass="13324">MECVVLVVEDDPIVRLGAIEIVEGLGCMAFEAQNADEAVRVLEAHPEITLLFTDIDMPGTMDGLELAEVVHSRWPDKRLIVTSGHAVIPNENLPDDGKFVTKPYYPGAVRAAIRQSIDHCAS</sequence>
<proteinExistence type="predicted"/>
<dbReference type="OrthoDB" id="9784719at2"/>
<dbReference type="AlphaFoldDB" id="A0A4Q0M7Z0"/>
<dbReference type="PANTHER" id="PTHR44591">
    <property type="entry name" value="STRESS RESPONSE REGULATOR PROTEIN 1"/>
    <property type="match status" value="1"/>
</dbReference>
<evidence type="ECO:0000256" key="2">
    <source>
        <dbReference type="PROSITE-ProRule" id="PRU00169"/>
    </source>
</evidence>
<organism evidence="4 5">
    <name type="scientific">Hansschlegelia zhihuaiae</name>
    <dbReference type="NCBI Taxonomy" id="405005"/>
    <lineage>
        <taxon>Bacteria</taxon>
        <taxon>Pseudomonadati</taxon>
        <taxon>Pseudomonadota</taxon>
        <taxon>Alphaproteobacteria</taxon>
        <taxon>Hyphomicrobiales</taxon>
        <taxon>Methylopilaceae</taxon>
        <taxon>Hansschlegelia</taxon>
    </lineage>
</organism>
<dbReference type="SUPFAM" id="SSF52172">
    <property type="entry name" value="CheY-like"/>
    <property type="match status" value="1"/>
</dbReference>
<accession>A0A4Q0M7Z0</accession>
<dbReference type="PROSITE" id="PS50110">
    <property type="entry name" value="RESPONSE_REGULATORY"/>
    <property type="match status" value="1"/>
</dbReference>